<feature type="signal peptide" evidence="1">
    <location>
        <begin position="1"/>
        <end position="35"/>
    </location>
</feature>
<reference evidence="2 3" key="1">
    <citation type="submission" date="2024-09" db="EMBL/GenBank/DDBJ databases">
        <title>Paenibacillus zeirhizospherea sp. nov., isolated from surface of the maize (Zea mays) roots in a horticulture field, Hungary.</title>
        <authorList>
            <person name="Marton D."/>
            <person name="Farkas M."/>
            <person name="Bedics A."/>
            <person name="Toth E."/>
            <person name="Tancsics A."/>
            <person name="Boka K."/>
            <person name="Maroti G."/>
            <person name="Kriszt B."/>
            <person name="Cserhati M."/>
        </authorList>
    </citation>
    <scope>NUCLEOTIDE SEQUENCE [LARGE SCALE GENOMIC DNA]</scope>
    <source>
        <strain evidence="2 3">KCTC 33519</strain>
    </source>
</reference>
<evidence type="ECO:0000313" key="2">
    <source>
        <dbReference type="EMBL" id="MFB5267571.1"/>
    </source>
</evidence>
<name>A0ABV5ATM6_9BACL</name>
<proteinExistence type="predicted"/>
<keyword evidence="3" id="KW-1185">Reference proteome</keyword>
<evidence type="ECO:0000256" key="1">
    <source>
        <dbReference type="SAM" id="SignalP"/>
    </source>
</evidence>
<dbReference type="RefSeq" id="WP_375355575.1">
    <property type="nucleotide sequence ID" value="NZ_JBHHMI010000009.1"/>
</dbReference>
<accession>A0ABV5ATM6</accession>
<protein>
    <recommendedName>
        <fullName evidence="4">SLH domain-containing protein</fullName>
    </recommendedName>
</protein>
<sequence length="435" mass="47146">MLYFFKSNTVARKVLSISTVLLISAFAVTGTPSYAAVPTAETAVSASSQQSSTASSNISYLENRFGLHLSAAPTVDEYIGALGKLLKEQAPSLSGDSAPLTQGNAVSLAIKAAGLEELADTYSPEKAAASLKKAGIQDVNVLGADATRELAAAVDTGLLPVGAAKSFKADSQADNVFAANLLAGVLSFHGDYKSYIGSVLDDDIFAKLNDAYDTQELVLAAELQKIFDEGLKQGLFTGYNIKDKRYEAHFDPALSLTYGHSDLKHAIQLIGLLRSEGIQAKVQLEPKTSAFVYLQEWGTPEESDDYKVVQIENGNYIAYAKEYDLALEFESAADKEQFDSLVNQYAKKDSEDEAGLIAASWWQPLYYSLPATSNYTEISNNRIDSGEYYAQSFSLKKDTASIAEGLKKLAPDAEVHTYNFWVDAPFYRYLNGESS</sequence>
<comment type="caution">
    <text evidence="2">The sequence shown here is derived from an EMBL/GenBank/DDBJ whole genome shotgun (WGS) entry which is preliminary data.</text>
</comment>
<gene>
    <name evidence="2" type="ORF">ACE41H_12375</name>
</gene>
<evidence type="ECO:0008006" key="4">
    <source>
        <dbReference type="Google" id="ProtNLM"/>
    </source>
</evidence>
<keyword evidence="1" id="KW-0732">Signal</keyword>
<organism evidence="2 3">
    <name type="scientific">Paenibacillus enshidis</name>
    <dbReference type="NCBI Taxonomy" id="1458439"/>
    <lineage>
        <taxon>Bacteria</taxon>
        <taxon>Bacillati</taxon>
        <taxon>Bacillota</taxon>
        <taxon>Bacilli</taxon>
        <taxon>Bacillales</taxon>
        <taxon>Paenibacillaceae</taxon>
        <taxon>Paenibacillus</taxon>
    </lineage>
</organism>
<dbReference type="Proteomes" id="UP001580346">
    <property type="component" value="Unassembled WGS sequence"/>
</dbReference>
<evidence type="ECO:0000313" key="3">
    <source>
        <dbReference type="Proteomes" id="UP001580346"/>
    </source>
</evidence>
<dbReference type="EMBL" id="JBHHMI010000009">
    <property type="protein sequence ID" value="MFB5267571.1"/>
    <property type="molecule type" value="Genomic_DNA"/>
</dbReference>
<feature type="chain" id="PRO_5046200962" description="SLH domain-containing protein" evidence="1">
    <location>
        <begin position="36"/>
        <end position="435"/>
    </location>
</feature>